<dbReference type="AlphaFoldDB" id="X0ZI94"/>
<reference evidence="7" key="1">
    <citation type="journal article" date="2014" name="Front. Microbiol.">
        <title>High frequency of phylogenetically diverse reductive dehalogenase-homologous genes in deep subseafloor sedimentary metagenomes.</title>
        <authorList>
            <person name="Kawai M."/>
            <person name="Futagami T."/>
            <person name="Toyoda A."/>
            <person name="Takaki Y."/>
            <person name="Nishi S."/>
            <person name="Hori S."/>
            <person name="Arai W."/>
            <person name="Tsubouchi T."/>
            <person name="Morono Y."/>
            <person name="Uchiyama I."/>
            <person name="Ito T."/>
            <person name="Fujiyama A."/>
            <person name="Inagaki F."/>
            <person name="Takami H."/>
        </authorList>
    </citation>
    <scope>NUCLEOTIDE SEQUENCE</scope>
    <source>
        <strain evidence="7">Expedition CK06-06</strain>
    </source>
</reference>
<keyword evidence="5 6" id="KW-0472">Membrane</keyword>
<keyword evidence="2" id="KW-0813">Transport</keyword>
<dbReference type="GO" id="GO:0016020">
    <property type="term" value="C:membrane"/>
    <property type="evidence" value="ECO:0007669"/>
    <property type="project" value="UniProtKB-SubCell"/>
</dbReference>
<dbReference type="EMBL" id="BART01008119">
    <property type="protein sequence ID" value="GAG69074.1"/>
    <property type="molecule type" value="Genomic_DNA"/>
</dbReference>
<feature type="non-terminal residue" evidence="7">
    <location>
        <position position="1"/>
    </location>
</feature>
<dbReference type="Pfam" id="PF01384">
    <property type="entry name" value="PHO4"/>
    <property type="match status" value="1"/>
</dbReference>
<protein>
    <recommendedName>
        <fullName evidence="8">Phosphate transporter</fullName>
    </recommendedName>
</protein>
<dbReference type="PANTHER" id="PTHR11101:SF80">
    <property type="entry name" value="PHOSPHATE TRANSPORTER"/>
    <property type="match status" value="1"/>
</dbReference>
<name>X0ZI94_9ZZZZ</name>
<comment type="caution">
    <text evidence="7">The sequence shown here is derived from an EMBL/GenBank/DDBJ whole genome shotgun (WGS) entry which is preliminary data.</text>
</comment>
<gene>
    <name evidence="7" type="ORF">S01H4_18333</name>
</gene>
<evidence type="ECO:0000313" key="7">
    <source>
        <dbReference type="EMBL" id="GAG69074.1"/>
    </source>
</evidence>
<dbReference type="InterPro" id="IPR001204">
    <property type="entry name" value="Phos_transporter"/>
</dbReference>
<proteinExistence type="predicted"/>
<feature type="transmembrane region" description="Helical" evidence="6">
    <location>
        <begin position="66"/>
        <end position="85"/>
    </location>
</feature>
<dbReference type="PANTHER" id="PTHR11101">
    <property type="entry name" value="PHOSPHATE TRANSPORTER"/>
    <property type="match status" value="1"/>
</dbReference>
<evidence type="ECO:0008006" key="8">
    <source>
        <dbReference type="Google" id="ProtNLM"/>
    </source>
</evidence>
<evidence type="ECO:0000256" key="6">
    <source>
        <dbReference type="SAM" id="Phobius"/>
    </source>
</evidence>
<evidence type="ECO:0000256" key="5">
    <source>
        <dbReference type="ARBA" id="ARBA00023136"/>
    </source>
</evidence>
<comment type="subcellular location">
    <subcellularLocation>
        <location evidence="1">Membrane</location>
        <topology evidence="1">Multi-pass membrane protein</topology>
    </subcellularLocation>
</comment>
<feature type="transmembrane region" description="Helical" evidence="6">
    <location>
        <begin position="124"/>
        <end position="150"/>
    </location>
</feature>
<dbReference type="GO" id="GO:0035435">
    <property type="term" value="P:phosphate ion transmembrane transport"/>
    <property type="evidence" value="ECO:0007669"/>
    <property type="project" value="TreeGrafter"/>
</dbReference>
<keyword evidence="3 6" id="KW-0812">Transmembrane</keyword>
<feature type="transmembrane region" description="Helical" evidence="6">
    <location>
        <begin position="35"/>
        <end position="54"/>
    </location>
</feature>
<feature type="transmembrane region" description="Helical" evidence="6">
    <location>
        <begin position="206"/>
        <end position="227"/>
    </location>
</feature>
<feature type="transmembrane region" description="Helical" evidence="6">
    <location>
        <begin position="91"/>
        <end position="112"/>
    </location>
</feature>
<evidence type="ECO:0000256" key="1">
    <source>
        <dbReference type="ARBA" id="ARBA00004141"/>
    </source>
</evidence>
<sequence>IIAFAIGFGVVNGFNDAANAIAASVGSRALSPRNAIILAAFCNLAGAATGLAVARTIGKGILVPDAISYLTVIAGLAAVIVWGTLATYWGLPISVTHSFVTGLAAAGVAVVGSDAIQWGVLQRVLSAVVAAPVLGFIGGFAVMVILFWVFRRSAPAKMRVIFSRLQWLTTAFLAYSHGKNDGQMPIGVITMALVIYHNQPGLWDNIPWWVIGISAFAISSGTAVGGWRVIRTLGMRVTALQPVHAFAANFSAAAVIESASLLGIPVSTTHCVSSAIMGIGATKRLSAVRWGVAGNIVAAWILTFPICGGLGYLFAWLLGMIF</sequence>
<accession>X0ZI94</accession>
<organism evidence="7">
    <name type="scientific">marine sediment metagenome</name>
    <dbReference type="NCBI Taxonomy" id="412755"/>
    <lineage>
        <taxon>unclassified sequences</taxon>
        <taxon>metagenomes</taxon>
        <taxon>ecological metagenomes</taxon>
    </lineage>
</organism>
<feature type="transmembrane region" description="Helical" evidence="6">
    <location>
        <begin position="292"/>
        <end position="318"/>
    </location>
</feature>
<keyword evidence="4 6" id="KW-1133">Transmembrane helix</keyword>
<evidence type="ECO:0000256" key="4">
    <source>
        <dbReference type="ARBA" id="ARBA00022989"/>
    </source>
</evidence>
<evidence type="ECO:0000256" key="3">
    <source>
        <dbReference type="ARBA" id="ARBA00022692"/>
    </source>
</evidence>
<evidence type="ECO:0000256" key="2">
    <source>
        <dbReference type="ARBA" id="ARBA00022448"/>
    </source>
</evidence>
<dbReference type="GO" id="GO:0005315">
    <property type="term" value="F:phosphate transmembrane transporter activity"/>
    <property type="evidence" value="ECO:0007669"/>
    <property type="project" value="InterPro"/>
</dbReference>